<dbReference type="PROSITE" id="PS50222">
    <property type="entry name" value="EF_HAND_2"/>
    <property type="match status" value="2"/>
</dbReference>
<dbReference type="SUPFAM" id="SSF47473">
    <property type="entry name" value="EF-hand"/>
    <property type="match status" value="1"/>
</dbReference>
<evidence type="ECO:0000259" key="7">
    <source>
        <dbReference type="PROSITE" id="PS50222"/>
    </source>
</evidence>
<dbReference type="GO" id="GO:0005856">
    <property type="term" value="C:cytoskeleton"/>
    <property type="evidence" value="ECO:0007669"/>
    <property type="project" value="UniProtKB-SubCell"/>
</dbReference>
<dbReference type="PANTHER" id="PTHR20875:SF0">
    <property type="entry name" value="GH12158P"/>
    <property type="match status" value="1"/>
</dbReference>
<protein>
    <recommendedName>
        <fullName evidence="11">Calmodulin</fullName>
    </recommendedName>
</protein>
<dbReference type="PROSITE" id="PS00018">
    <property type="entry name" value="EF_HAND_1"/>
    <property type="match status" value="1"/>
</dbReference>
<gene>
    <name evidence="9" type="ORF">SNEC2469_LOCUS15346</name>
</gene>
<keyword evidence="10" id="KW-1185">Reference proteome</keyword>
<dbReference type="OrthoDB" id="329220at2759"/>
<comment type="subcellular location">
    <subcellularLocation>
        <location evidence="1">Cell projection</location>
        <location evidence="1">Cilium</location>
    </subcellularLocation>
    <subcellularLocation>
        <location evidence="2">Cytoplasm</location>
        <location evidence="2">Cytoskeleton</location>
    </subcellularLocation>
</comment>
<evidence type="ECO:0000256" key="2">
    <source>
        <dbReference type="ARBA" id="ARBA00004245"/>
    </source>
</evidence>
<keyword evidence="4" id="KW-0106">Calcium</keyword>
<keyword evidence="6" id="KW-0966">Cell projection</keyword>
<sequence length="200" mass="23462">MNQVTGELFQPNDLIPGKVVKIYNNEFLIVDMDEYSKKVFENPDALLRRFDLEAVLQKIRDSMRQQYPLVRDVFRKFDSDHDGVLTVAEFQQALEKFGFQLSPEDVLKIMRHFDTRKDGQVSYNEFCDALLDPDWTTVMMQTKPPLDEPRLLDSHDHSYAERAMVKSAERAETTQVRKAIKDMGDVLYKKHLCDIHWFQG</sequence>
<dbReference type="Proteomes" id="UP000601435">
    <property type="component" value="Unassembled WGS sequence"/>
</dbReference>
<dbReference type="InterPro" id="IPR018247">
    <property type="entry name" value="EF_Hand_1_Ca_BS"/>
</dbReference>
<evidence type="ECO:0000259" key="8">
    <source>
        <dbReference type="PROSITE" id="PS51336"/>
    </source>
</evidence>
<evidence type="ECO:0000256" key="6">
    <source>
        <dbReference type="ARBA" id="ARBA00023273"/>
    </source>
</evidence>
<dbReference type="Gene3D" id="2.30.29.170">
    <property type="match status" value="1"/>
</dbReference>
<dbReference type="GO" id="GO:0005929">
    <property type="term" value="C:cilium"/>
    <property type="evidence" value="ECO:0007669"/>
    <property type="project" value="UniProtKB-SubCell"/>
</dbReference>
<feature type="domain" description="EF-hand" evidence="7">
    <location>
        <begin position="101"/>
        <end position="136"/>
    </location>
</feature>
<evidence type="ECO:0000256" key="5">
    <source>
        <dbReference type="ARBA" id="ARBA00023212"/>
    </source>
</evidence>
<evidence type="ECO:0000256" key="1">
    <source>
        <dbReference type="ARBA" id="ARBA00004138"/>
    </source>
</evidence>
<dbReference type="InterPro" id="IPR002048">
    <property type="entry name" value="EF_hand_dom"/>
</dbReference>
<dbReference type="InterPro" id="IPR006602">
    <property type="entry name" value="DM10_dom"/>
</dbReference>
<organism evidence="9 10">
    <name type="scientific">Symbiodinium necroappetens</name>
    <dbReference type="NCBI Taxonomy" id="1628268"/>
    <lineage>
        <taxon>Eukaryota</taxon>
        <taxon>Sar</taxon>
        <taxon>Alveolata</taxon>
        <taxon>Dinophyceae</taxon>
        <taxon>Suessiales</taxon>
        <taxon>Symbiodiniaceae</taxon>
        <taxon>Symbiodinium</taxon>
    </lineage>
</organism>
<evidence type="ECO:0000256" key="4">
    <source>
        <dbReference type="ARBA" id="ARBA00022837"/>
    </source>
</evidence>
<dbReference type="InterPro" id="IPR052603">
    <property type="entry name" value="EFCB6"/>
</dbReference>
<name>A0A812TR16_9DINO</name>
<dbReference type="InterPro" id="IPR011992">
    <property type="entry name" value="EF-hand-dom_pair"/>
</dbReference>
<dbReference type="Gene3D" id="1.10.238.10">
    <property type="entry name" value="EF-hand"/>
    <property type="match status" value="1"/>
</dbReference>
<evidence type="ECO:0000313" key="10">
    <source>
        <dbReference type="Proteomes" id="UP000601435"/>
    </source>
</evidence>
<accession>A0A812TR16</accession>
<reference evidence="9" key="1">
    <citation type="submission" date="2021-02" db="EMBL/GenBank/DDBJ databases">
        <authorList>
            <person name="Dougan E. K."/>
            <person name="Rhodes N."/>
            <person name="Thang M."/>
            <person name="Chan C."/>
        </authorList>
    </citation>
    <scope>NUCLEOTIDE SEQUENCE</scope>
</reference>
<dbReference type="EMBL" id="CAJNJA010024891">
    <property type="protein sequence ID" value="CAE7533739.1"/>
    <property type="molecule type" value="Genomic_DNA"/>
</dbReference>
<evidence type="ECO:0000313" key="9">
    <source>
        <dbReference type="EMBL" id="CAE7533739.1"/>
    </source>
</evidence>
<keyword evidence="5" id="KW-0206">Cytoskeleton</keyword>
<evidence type="ECO:0000256" key="3">
    <source>
        <dbReference type="ARBA" id="ARBA00022490"/>
    </source>
</evidence>
<dbReference type="PANTHER" id="PTHR20875">
    <property type="entry name" value="EF-HAND CALCIUM-BINDING DOMAIN-CONTAINING PROTEIN 6-RELATED"/>
    <property type="match status" value="1"/>
</dbReference>
<comment type="caution">
    <text evidence="9">The sequence shown here is derived from an EMBL/GenBank/DDBJ whole genome shotgun (WGS) entry which is preliminary data.</text>
</comment>
<proteinExistence type="predicted"/>
<feature type="domain" description="DM10" evidence="8">
    <location>
        <begin position="1"/>
        <end position="44"/>
    </location>
</feature>
<dbReference type="AlphaFoldDB" id="A0A812TR16"/>
<dbReference type="CDD" id="cd00051">
    <property type="entry name" value="EFh"/>
    <property type="match status" value="1"/>
</dbReference>
<keyword evidence="3" id="KW-0963">Cytoplasm</keyword>
<feature type="domain" description="EF-hand" evidence="7">
    <location>
        <begin position="65"/>
        <end position="100"/>
    </location>
</feature>
<dbReference type="GO" id="GO:0005509">
    <property type="term" value="F:calcium ion binding"/>
    <property type="evidence" value="ECO:0007669"/>
    <property type="project" value="InterPro"/>
</dbReference>
<dbReference type="SMART" id="SM00054">
    <property type="entry name" value="EFh"/>
    <property type="match status" value="2"/>
</dbReference>
<dbReference type="Pfam" id="PF13499">
    <property type="entry name" value="EF-hand_7"/>
    <property type="match status" value="1"/>
</dbReference>
<dbReference type="PROSITE" id="PS51336">
    <property type="entry name" value="DM10"/>
    <property type="match status" value="1"/>
</dbReference>
<evidence type="ECO:0008006" key="11">
    <source>
        <dbReference type="Google" id="ProtNLM"/>
    </source>
</evidence>